<evidence type="ECO:0000313" key="2">
    <source>
        <dbReference type="Proteomes" id="UP001516400"/>
    </source>
</evidence>
<dbReference type="EMBL" id="JABFTP020000144">
    <property type="protein sequence ID" value="KAL3283107.1"/>
    <property type="molecule type" value="Genomic_DNA"/>
</dbReference>
<evidence type="ECO:0008006" key="3">
    <source>
        <dbReference type="Google" id="ProtNLM"/>
    </source>
</evidence>
<organism evidence="1 2">
    <name type="scientific">Cryptolaemus montrouzieri</name>
    <dbReference type="NCBI Taxonomy" id="559131"/>
    <lineage>
        <taxon>Eukaryota</taxon>
        <taxon>Metazoa</taxon>
        <taxon>Ecdysozoa</taxon>
        <taxon>Arthropoda</taxon>
        <taxon>Hexapoda</taxon>
        <taxon>Insecta</taxon>
        <taxon>Pterygota</taxon>
        <taxon>Neoptera</taxon>
        <taxon>Endopterygota</taxon>
        <taxon>Coleoptera</taxon>
        <taxon>Polyphaga</taxon>
        <taxon>Cucujiformia</taxon>
        <taxon>Coccinelloidea</taxon>
        <taxon>Coccinellidae</taxon>
        <taxon>Scymninae</taxon>
        <taxon>Scymnini</taxon>
        <taxon>Cryptolaemus</taxon>
    </lineage>
</organism>
<comment type="caution">
    <text evidence="1">The sequence shown here is derived from an EMBL/GenBank/DDBJ whole genome shotgun (WGS) entry which is preliminary data.</text>
</comment>
<dbReference type="AlphaFoldDB" id="A0ABD2NXJ5"/>
<accession>A0ABD2NXJ5</accession>
<keyword evidence="2" id="KW-1185">Reference proteome</keyword>
<proteinExistence type="predicted"/>
<gene>
    <name evidence="1" type="ORF">HHI36_006266</name>
</gene>
<reference evidence="1 2" key="1">
    <citation type="journal article" date="2021" name="BMC Biol.">
        <title>Horizontally acquired antibacterial genes associated with adaptive radiation of ladybird beetles.</title>
        <authorList>
            <person name="Li H.S."/>
            <person name="Tang X.F."/>
            <person name="Huang Y.H."/>
            <person name="Xu Z.Y."/>
            <person name="Chen M.L."/>
            <person name="Du X.Y."/>
            <person name="Qiu B.Y."/>
            <person name="Chen P.T."/>
            <person name="Zhang W."/>
            <person name="Slipinski A."/>
            <person name="Escalona H.E."/>
            <person name="Waterhouse R.M."/>
            <person name="Zwick A."/>
            <person name="Pang H."/>
        </authorList>
    </citation>
    <scope>NUCLEOTIDE SEQUENCE [LARGE SCALE GENOMIC DNA]</scope>
    <source>
        <strain evidence="1">SYSU2018</strain>
    </source>
</reference>
<sequence length="179" mass="20993">MAKALIEISEITKDDIIIAGDINFCFNSENIERKKVQDLMDLFGLHYMFSEPSRDSSRCVDNIFTNINISNKVTKNIHLVDYYAQLVEFPISKAPVKNKSKYTGITNDEKYKHFLEYIEIVNWNQIQGDAESCYNTFHDIFMGRFDYCFSVKKCKIKKGKEPDRIREEVIVTELQHQIE</sequence>
<name>A0ABD2NXJ5_9CUCU</name>
<evidence type="ECO:0000313" key="1">
    <source>
        <dbReference type="EMBL" id="KAL3283107.1"/>
    </source>
</evidence>
<protein>
    <recommendedName>
        <fullName evidence="3">Endonuclease/exonuclease/phosphatase domain-containing protein</fullName>
    </recommendedName>
</protein>
<dbReference type="Proteomes" id="UP001516400">
    <property type="component" value="Unassembled WGS sequence"/>
</dbReference>